<name>A0ACC1S461_9APHY</name>
<comment type="caution">
    <text evidence="1">The sequence shown here is derived from an EMBL/GenBank/DDBJ whole genome shotgun (WGS) entry which is preliminary data.</text>
</comment>
<dbReference type="EMBL" id="JANHOG010001779">
    <property type="protein sequence ID" value="KAJ3531737.1"/>
    <property type="molecule type" value="Genomic_DNA"/>
</dbReference>
<reference evidence="1" key="1">
    <citation type="submission" date="2022-07" db="EMBL/GenBank/DDBJ databases">
        <title>Genome Sequence of Phlebia brevispora.</title>
        <authorList>
            <person name="Buettner E."/>
        </authorList>
    </citation>
    <scope>NUCLEOTIDE SEQUENCE</scope>
    <source>
        <strain evidence="1">MPL23</strain>
    </source>
</reference>
<accession>A0ACC1S461</accession>
<gene>
    <name evidence="1" type="ORF">NM688_g7532</name>
</gene>
<keyword evidence="2" id="KW-1185">Reference proteome</keyword>
<evidence type="ECO:0000313" key="1">
    <source>
        <dbReference type="EMBL" id="KAJ3531737.1"/>
    </source>
</evidence>
<dbReference type="Proteomes" id="UP001148662">
    <property type="component" value="Unassembled WGS sequence"/>
</dbReference>
<proteinExistence type="predicted"/>
<protein>
    <submittedName>
        <fullName evidence="1">Uncharacterized protein</fullName>
    </submittedName>
</protein>
<organism evidence="1 2">
    <name type="scientific">Phlebia brevispora</name>
    <dbReference type="NCBI Taxonomy" id="194682"/>
    <lineage>
        <taxon>Eukaryota</taxon>
        <taxon>Fungi</taxon>
        <taxon>Dikarya</taxon>
        <taxon>Basidiomycota</taxon>
        <taxon>Agaricomycotina</taxon>
        <taxon>Agaricomycetes</taxon>
        <taxon>Polyporales</taxon>
        <taxon>Meruliaceae</taxon>
        <taxon>Phlebia</taxon>
    </lineage>
</organism>
<sequence length="198" mass="21005">MFSVLSAIVASLALETRAQSNLESPSTSGALSALKYTNVGGSGSYNQVTNMIAGQWPSCTANPSCIQSSVSVSGPLAPFDEDMTFIFRGPMTLYSIAIYQPSSADASTWELVSIWSQNGQPNNMVFMNNLGGGASGIWTICGRNSQSYASGNWSSIVSSPNAELYPGNLLPGQEINAVVATVMAFTAERRIWIGQARR</sequence>
<evidence type="ECO:0000313" key="2">
    <source>
        <dbReference type="Proteomes" id="UP001148662"/>
    </source>
</evidence>